<dbReference type="Proteomes" id="UP000026960">
    <property type="component" value="Chromosome 7"/>
</dbReference>
<name>A0A0D3GTC2_9ORYZ</name>
<dbReference type="EnsemblPlants" id="OBART07G21650.1">
    <property type="protein sequence ID" value="OBART07G21650.1"/>
    <property type="gene ID" value="OBART07G21650"/>
</dbReference>
<proteinExistence type="predicted"/>
<dbReference type="HOGENOM" id="CLU_121660_1_0_1"/>
<evidence type="ECO:0000313" key="2">
    <source>
        <dbReference type="Proteomes" id="UP000026960"/>
    </source>
</evidence>
<sequence length="122" mass="13263">MLHGGRNAKVAMAAVLGACSRALVARSRSDAVTARNGEMMERAKDRDDRDSMAMTAFIFTMAGKEDEGEEDEMEHLASVSWQWEGEEKLGAVDTSWSRNLITAGNTANIAATLPPIHHLADM</sequence>
<organism evidence="1">
    <name type="scientific">Oryza barthii</name>
    <dbReference type="NCBI Taxonomy" id="65489"/>
    <lineage>
        <taxon>Eukaryota</taxon>
        <taxon>Viridiplantae</taxon>
        <taxon>Streptophyta</taxon>
        <taxon>Embryophyta</taxon>
        <taxon>Tracheophyta</taxon>
        <taxon>Spermatophyta</taxon>
        <taxon>Magnoliopsida</taxon>
        <taxon>Liliopsida</taxon>
        <taxon>Poales</taxon>
        <taxon>Poaceae</taxon>
        <taxon>BOP clade</taxon>
        <taxon>Oryzoideae</taxon>
        <taxon>Oryzeae</taxon>
        <taxon>Oryzinae</taxon>
        <taxon>Oryza</taxon>
    </lineage>
</organism>
<dbReference type="PaxDb" id="65489-OBART07G21650.1"/>
<keyword evidence="2" id="KW-1185">Reference proteome</keyword>
<protein>
    <submittedName>
        <fullName evidence="1">Uncharacterized protein</fullName>
    </submittedName>
</protein>
<reference evidence="1" key="1">
    <citation type="journal article" date="2009" name="Rice">
        <title>De Novo Next Generation Sequencing of Plant Genomes.</title>
        <authorList>
            <person name="Rounsley S."/>
            <person name="Marri P.R."/>
            <person name="Yu Y."/>
            <person name="He R."/>
            <person name="Sisneros N."/>
            <person name="Goicoechea J.L."/>
            <person name="Lee S.J."/>
            <person name="Angelova A."/>
            <person name="Kudrna D."/>
            <person name="Luo M."/>
            <person name="Affourtit J."/>
            <person name="Desany B."/>
            <person name="Knight J."/>
            <person name="Niazi F."/>
            <person name="Egholm M."/>
            <person name="Wing R.A."/>
        </authorList>
    </citation>
    <scope>NUCLEOTIDE SEQUENCE [LARGE SCALE GENOMIC DNA]</scope>
    <source>
        <strain evidence="1">cv. IRGC 105608</strain>
    </source>
</reference>
<dbReference type="AlphaFoldDB" id="A0A0D3GTC2"/>
<reference evidence="1" key="2">
    <citation type="submission" date="2015-03" db="UniProtKB">
        <authorList>
            <consortium name="EnsemblPlants"/>
        </authorList>
    </citation>
    <scope>IDENTIFICATION</scope>
</reference>
<dbReference type="Gramene" id="OBART07G21650.1">
    <property type="protein sequence ID" value="OBART07G21650.1"/>
    <property type="gene ID" value="OBART07G21650"/>
</dbReference>
<evidence type="ECO:0000313" key="1">
    <source>
        <dbReference type="EnsemblPlants" id="OBART07G21650.1"/>
    </source>
</evidence>
<accession>A0A0D3GTC2</accession>